<proteinExistence type="predicted"/>
<dbReference type="OrthoDB" id="416454at2759"/>
<keyword evidence="2" id="KW-1185">Reference proteome</keyword>
<organism evidence="1 2">
    <name type="scientific">Zosterops borbonicus</name>
    <dbReference type="NCBI Taxonomy" id="364589"/>
    <lineage>
        <taxon>Eukaryota</taxon>
        <taxon>Metazoa</taxon>
        <taxon>Chordata</taxon>
        <taxon>Craniata</taxon>
        <taxon>Vertebrata</taxon>
        <taxon>Euteleostomi</taxon>
        <taxon>Archelosauria</taxon>
        <taxon>Archosauria</taxon>
        <taxon>Dinosauria</taxon>
        <taxon>Saurischia</taxon>
        <taxon>Theropoda</taxon>
        <taxon>Coelurosauria</taxon>
        <taxon>Aves</taxon>
        <taxon>Neognathae</taxon>
        <taxon>Neoaves</taxon>
        <taxon>Telluraves</taxon>
        <taxon>Australaves</taxon>
        <taxon>Passeriformes</taxon>
        <taxon>Sylvioidea</taxon>
        <taxon>Zosteropidae</taxon>
        <taxon>Zosterops</taxon>
    </lineage>
</organism>
<name>A0A8K1GW35_9PASS</name>
<dbReference type="GO" id="GO:0061343">
    <property type="term" value="P:cell adhesion involved in heart morphogenesis"/>
    <property type="evidence" value="ECO:0007669"/>
    <property type="project" value="TreeGrafter"/>
</dbReference>
<dbReference type="Proteomes" id="UP000796761">
    <property type="component" value="Unassembled WGS sequence"/>
</dbReference>
<evidence type="ECO:0000313" key="2">
    <source>
        <dbReference type="Proteomes" id="UP000796761"/>
    </source>
</evidence>
<gene>
    <name evidence="1" type="ORF">HGM15179_000676</name>
</gene>
<protein>
    <submittedName>
        <fullName evidence="1">Uncharacterized protein</fullName>
    </submittedName>
</protein>
<dbReference type="EMBL" id="SWJQ01000013">
    <property type="protein sequence ID" value="TRZ26519.1"/>
    <property type="molecule type" value="Genomic_DNA"/>
</dbReference>
<dbReference type="PANTHER" id="PTHR33395">
    <property type="entry name" value="TRANSCRIPTASE, PUTATIVE-RELATED-RELATED"/>
    <property type="match status" value="1"/>
</dbReference>
<dbReference type="PANTHER" id="PTHR33395:SF22">
    <property type="entry name" value="REVERSE TRANSCRIPTASE DOMAIN-CONTAINING PROTEIN"/>
    <property type="match status" value="1"/>
</dbReference>
<comment type="caution">
    <text evidence="1">The sequence shown here is derived from an EMBL/GenBank/DDBJ whole genome shotgun (WGS) entry which is preliminary data.</text>
</comment>
<dbReference type="GO" id="GO:0031012">
    <property type="term" value="C:extracellular matrix"/>
    <property type="evidence" value="ECO:0007669"/>
    <property type="project" value="TreeGrafter"/>
</dbReference>
<reference evidence="1" key="1">
    <citation type="submission" date="2019-04" db="EMBL/GenBank/DDBJ databases">
        <title>Genome assembly of Zosterops borbonicus 15179.</title>
        <authorList>
            <person name="Leroy T."/>
            <person name="Anselmetti Y."/>
            <person name="Tilak M.-K."/>
            <person name="Nabholz B."/>
        </authorList>
    </citation>
    <scope>NUCLEOTIDE SEQUENCE</scope>
    <source>
        <strain evidence="1">HGM_15179</strain>
        <tissue evidence="1">Muscle</tissue>
    </source>
</reference>
<dbReference type="GO" id="GO:0007508">
    <property type="term" value="P:larval heart development"/>
    <property type="evidence" value="ECO:0007669"/>
    <property type="project" value="TreeGrafter"/>
</dbReference>
<dbReference type="AlphaFoldDB" id="A0A8K1GW35"/>
<evidence type="ECO:0000313" key="1">
    <source>
        <dbReference type="EMBL" id="TRZ26519.1"/>
    </source>
</evidence>
<accession>A0A8K1GW35</accession>
<sequence>MVQQQSCDVAAIMKTWWDDSQSWRAALDGCKLCRRDRKGRRVGGVALYVGRLWMPWVLKLMTMRLNAYGKRKGNTSLCSLLDVRGNLVTADEEKAELLNAFFASNFSGKAACPQDKCPPGLVDGVRDQNGPPVIQEEAVRELLSLLDVHKSMGPGEIHPRMMRELADELVKPLSIITNSPGSLVRFQMMEAGQCDTHSQKGRRILVIIDQLV</sequence>